<gene>
    <name evidence="2" type="ORF">A9798_04845</name>
    <name evidence="3" type="ORF">NCTC12121_01047</name>
</gene>
<name>A0A376DAM1_9GAMM</name>
<accession>A0A376DAM1</accession>
<feature type="transmembrane region" description="Helical" evidence="1">
    <location>
        <begin position="21"/>
        <end position="41"/>
    </location>
</feature>
<dbReference type="STRING" id="93378.A9798_04845"/>
<dbReference type="Proteomes" id="UP000175893">
    <property type="component" value="Chromosome"/>
</dbReference>
<dbReference type="EMBL" id="CP016043">
    <property type="protein sequence ID" value="AOV96338.1"/>
    <property type="molecule type" value="Genomic_DNA"/>
</dbReference>
<dbReference type="KEGG" id="eho:A9798_04845"/>
<dbReference type="InterPro" id="IPR009781">
    <property type="entry name" value="DUF1345"/>
</dbReference>
<keyword evidence="1" id="KW-1133">Transmembrane helix</keyword>
<evidence type="ECO:0000313" key="4">
    <source>
        <dbReference type="Proteomes" id="UP000175893"/>
    </source>
</evidence>
<feature type="transmembrane region" description="Helical" evidence="1">
    <location>
        <begin position="87"/>
        <end position="106"/>
    </location>
</feature>
<protein>
    <submittedName>
        <fullName evidence="3">Predicted membrane protein</fullName>
    </submittedName>
</protein>
<organism evidence="3 5">
    <name type="scientific">Edwardsiella hoshinae</name>
    <dbReference type="NCBI Taxonomy" id="93378"/>
    <lineage>
        <taxon>Bacteria</taxon>
        <taxon>Pseudomonadati</taxon>
        <taxon>Pseudomonadota</taxon>
        <taxon>Gammaproteobacteria</taxon>
        <taxon>Enterobacterales</taxon>
        <taxon>Hafniaceae</taxon>
        <taxon>Edwardsiella</taxon>
    </lineage>
</organism>
<dbReference type="AlphaFoldDB" id="A0A376DAM1"/>
<keyword evidence="4" id="KW-1185">Reference proteome</keyword>
<evidence type="ECO:0000313" key="5">
    <source>
        <dbReference type="Proteomes" id="UP000255248"/>
    </source>
</evidence>
<dbReference type="Proteomes" id="UP000255248">
    <property type="component" value="Unassembled WGS sequence"/>
</dbReference>
<feature type="transmembrane region" description="Helical" evidence="1">
    <location>
        <begin position="118"/>
        <end position="135"/>
    </location>
</feature>
<proteinExistence type="predicted"/>
<reference evidence="2 4" key="1">
    <citation type="submission" date="2016-06" db="EMBL/GenBank/DDBJ databases">
        <title>Complete genome sequence of Edwardsiella hoshinae ATCC 35051.</title>
        <authorList>
            <person name="Reichley S.R."/>
            <person name="Waldbieser G.C."/>
            <person name="Lawrence M.L."/>
            <person name="Griffin M.J."/>
        </authorList>
    </citation>
    <scope>NUCLEOTIDE SEQUENCE [LARGE SCALE GENOMIC DNA]</scope>
    <source>
        <strain evidence="2 4">ATCC 35051</strain>
    </source>
</reference>
<keyword evidence="1" id="KW-0472">Membrane</keyword>
<reference evidence="3 5" key="2">
    <citation type="submission" date="2018-06" db="EMBL/GenBank/DDBJ databases">
        <authorList>
            <consortium name="Pathogen Informatics"/>
            <person name="Doyle S."/>
        </authorList>
    </citation>
    <scope>NUCLEOTIDE SEQUENCE [LARGE SCALE GENOMIC DNA]</scope>
    <source>
        <strain evidence="3 5">NCTC12121</strain>
    </source>
</reference>
<dbReference type="EMBL" id="UFXZ01000001">
    <property type="protein sequence ID" value="STC86011.1"/>
    <property type="molecule type" value="Genomic_DNA"/>
</dbReference>
<evidence type="ECO:0000313" key="2">
    <source>
        <dbReference type="EMBL" id="AOV96338.1"/>
    </source>
</evidence>
<sequence>MNRPLFHRCPRIRHYLHGRPRFLFSLFMAGITYLCLLPFFSPAIRLMFAWNVFAWLYIIFLLTKIINRKAHDIRKITRLEDESAKMVIFFVVIGCCVSVLVLFLELATAGQTSGHLKILHFIITGSTLLSSWLLLPMGFTMHYAHLFYANLQTEEPWLLFPDKVLAPSYWDFMYFSFTIAVASQTADVCVGSCEMRKVVLLQSVISFVFNMTILGLSINVCASLF</sequence>
<dbReference type="Pfam" id="PF07077">
    <property type="entry name" value="DUF1345"/>
    <property type="match status" value="1"/>
</dbReference>
<feature type="transmembrane region" description="Helical" evidence="1">
    <location>
        <begin position="198"/>
        <end position="218"/>
    </location>
</feature>
<feature type="transmembrane region" description="Helical" evidence="1">
    <location>
        <begin position="47"/>
        <end position="66"/>
    </location>
</feature>
<keyword evidence="1" id="KW-0812">Transmembrane</keyword>
<evidence type="ECO:0000313" key="3">
    <source>
        <dbReference type="EMBL" id="STC86011.1"/>
    </source>
</evidence>
<evidence type="ECO:0000256" key="1">
    <source>
        <dbReference type="SAM" id="Phobius"/>
    </source>
</evidence>